<evidence type="ECO:0000256" key="4">
    <source>
        <dbReference type="ARBA" id="ARBA00023065"/>
    </source>
</evidence>
<dbReference type="GO" id="GO:0016020">
    <property type="term" value="C:membrane"/>
    <property type="evidence" value="ECO:0007669"/>
    <property type="project" value="TreeGrafter"/>
</dbReference>
<dbReference type="GO" id="GO:0046961">
    <property type="term" value="F:proton-transporting ATPase activity, rotational mechanism"/>
    <property type="evidence" value="ECO:0007669"/>
    <property type="project" value="InterPro"/>
</dbReference>
<dbReference type="NCBIfam" id="NF003047">
    <property type="entry name" value="PRK03957.1"/>
    <property type="match status" value="1"/>
</dbReference>
<dbReference type="InterPro" id="IPR008218">
    <property type="entry name" value="ATPase_V1-cplx_f_g_su"/>
</dbReference>
<dbReference type="PANTHER" id="PTHR13861">
    <property type="entry name" value="VACUOLAR ATP SYNTHASE SUBUNIT F"/>
    <property type="match status" value="1"/>
</dbReference>
<dbReference type="AlphaFoldDB" id="A0A644SUL7"/>
<evidence type="ECO:0000313" key="5">
    <source>
        <dbReference type="EMBL" id="MPL57967.1"/>
    </source>
</evidence>
<keyword evidence="4" id="KW-0406">Ion transport</keyword>
<dbReference type="PANTHER" id="PTHR13861:SF2">
    <property type="entry name" value="V-TYPE PROTON ATPASE SUBUNIT F"/>
    <property type="match status" value="1"/>
</dbReference>
<dbReference type="SUPFAM" id="SSF159468">
    <property type="entry name" value="AtpF-like"/>
    <property type="match status" value="1"/>
</dbReference>
<keyword evidence="3" id="KW-0375">Hydrogen ion transport</keyword>
<evidence type="ECO:0000256" key="3">
    <source>
        <dbReference type="ARBA" id="ARBA00022781"/>
    </source>
</evidence>
<gene>
    <name evidence="5" type="primary">atpF_3</name>
    <name evidence="5" type="ORF">SDC9_03492</name>
</gene>
<proteinExistence type="inferred from homology"/>
<comment type="caution">
    <text evidence="5">The sequence shown here is derived from an EMBL/GenBank/DDBJ whole genome shotgun (WGS) entry which is preliminary data.</text>
</comment>
<accession>A0A644SUL7</accession>
<sequence>MKSSVAVIGDIDTVTGFQLGGVKVSKIVETNEDAKNALDELMNNEISIIIITEVIADNIREYIDKKIGSDVLPMIIEIPDKSGPSNRDNDPMGELIKRVIGVEMVK</sequence>
<comment type="similarity">
    <text evidence="1">Belongs to the V-ATPase F subunit family.</text>
</comment>
<evidence type="ECO:0000256" key="1">
    <source>
        <dbReference type="ARBA" id="ARBA00010148"/>
    </source>
</evidence>
<dbReference type="HAMAP" id="MF_00312">
    <property type="entry name" value="ATP_synth_F_arch"/>
    <property type="match status" value="1"/>
</dbReference>
<name>A0A644SUL7_9ZZZZ</name>
<protein>
    <submittedName>
        <fullName evidence="5">V-type ATP synthase subunit F</fullName>
    </submittedName>
</protein>
<organism evidence="5">
    <name type="scientific">bioreactor metagenome</name>
    <dbReference type="NCBI Taxonomy" id="1076179"/>
    <lineage>
        <taxon>unclassified sequences</taxon>
        <taxon>metagenomes</taxon>
        <taxon>ecological metagenomes</taxon>
    </lineage>
</organism>
<dbReference type="InterPro" id="IPR022944">
    <property type="entry name" value="ATPase_V1-cplx_fsu_bac/arc"/>
</dbReference>
<dbReference type="InterPro" id="IPR036906">
    <property type="entry name" value="ATPase_V1_fsu_sf"/>
</dbReference>
<dbReference type="EMBL" id="VSSQ01000006">
    <property type="protein sequence ID" value="MPL57967.1"/>
    <property type="molecule type" value="Genomic_DNA"/>
</dbReference>
<dbReference type="Pfam" id="PF01990">
    <property type="entry name" value="ATP-synt_F"/>
    <property type="match status" value="1"/>
</dbReference>
<keyword evidence="2" id="KW-0813">Transport</keyword>
<evidence type="ECO:0000256" key="2">
    <source>
        <dbReference type="ARBA" id="ARBA00022448"/>
    </source>
</evidence>
<reference evidence="5" key="1">
    <citation type="submission" date="2019-08" db="EMBL/GenBank/DDBJ databases">
        <authorList>
            <person name="Kucharzyk K."/>
            <person name="Murdoch R.W."/>
            <person name="Higgins S."/>
            <person name="Loffler F."/>
        </authorList>
    </citation>
    <scope>NUCLEOTIDE SEQUENCE</scope>
</reference>
<dbReference type="Gene3D" id="3.40.50.10580">
    <property type="entry name" value="ATPase, V1 complex, subunit F"/>
    <property type="match status" value="1"/>
</dbReference>